<name>A0A4V1N3H2_9SPHN</name>
<dbReference type="Proteomes" id="UP000290958">
    <property type="component" value="Unassembled WGS sequence"/>
</dbReference>
<dbReference type="NCBIfam" id="TIGR02595">
    <property type="entry name" value="PEP_CTERM"/>
    <property type="match status" value="1"/>
</dbReference>
<proteinExistence type="predicted"/>
<accession>A0A4V1N3H2</accession>
<organism evidence="2 3">
    <name type="scientific">Sphingobium fluviale</name>
    <dbReference type="NCBI Taxonomy" id="2506423"/>
    <lineage>
        <taxon>Bacteria</taxon>
        <taxon>Pseudomonadati</taxon>
        <taxon>Pseudomonadota</taxon>
        <taxon>Alphaproteobacteria</taxon>
        <taxon>Sphingomonadales</taxon>
        <taxon>Sphingomonadaceae</taxon>
        <taxon>Sphingobium</taxon>
    </lineage>
</organism>
<dbReference type="OrthoDB" id="7566375at2"/>
<dbReference type="InterPro" id="IPR013424">
    <property type="entry name" value="Ice-binding_C"/>
</dbReference>
<dbReference type="EMBL" id="SBKP01000008">
    <property type="protein sequence ID" value="RXR28656.1"/>
    <property type="molecule type" value="Genomic_DNA"/>
</dbReference>
<evidence type="ECO:0000259" key="1">
    <source>
        <dbReference type="Pfam" id="PF07589"/>
    </source>
</evidence>
<dbReference type="NCBIfam" id="NF035944">
    <property type="entry name" value="PEPxxWA-CTERM"/>
    <property type="match status" value="1"/>
</dbReference>
<sequence length="81" mass="8486">MPIGPNFIGLRNIATNGETGKYWAIAAGGVDRTFDAFKIGQITATAVPEPATWALMILGFGAVGTALRSRRAKAAKVGYAF</sequence>
<reference evidence="3" key="1">
    <citation type="submission" date="2019-01" db="EMBL/GenBank/DDBJ databases">
        <title>Cytophagaceae bacterium strain CAR-16.</title>
        <authorList>
            <person name="Chen W.-M."/>
        </authorList>
    </citation>
    <scope>NUCLEOTIDE SEQUENCE [LARGE SCALE GENOMIC DNA]</scope>
    <source>
        <strain evidence="3">CHR27</strain>
    </source>
</reference>
<dbReference type="Pfam" id="PF07589">
    <property type="entry name" value="PEP-CTERM"/>
    <property type="match status" value="1"/>
</dbReference>
<keyword evidence="3" id="KW-1185">Reference proteome</keyword>
<evidence type="ECO:0000313" key="2">
    <source>
        <dbReference type="EMBL" id="RXR28656.1"/>
    </source>
</evidence>
<gene>
    <name evidence="2" type="ORF">EQG66_09260</name>
</gene>
<protein>
    <submittedName>
        <fullName evidence="2">PEP-CTERM sorting domain-containing protein</fullName>
    </submittedName>
</protein>
<feature type="domain" description="Ice-binding protein C-terminal" evidence="1">
    <location>
        <begin position="46"/>
        <end position="71"/>
    </location>
</feature>
<evidence type="ECO:0000313" key="3">
    <source>
        <dbReference type="Proteomes" id="UP000290958"/>
    </source>
</evidence>
<comment type="caution">
    <text evidence="2">The sequence shown here is derived from an EMBL/GenBank/DDBJ whole genome shotgun (WGS) entry which is preliminary data.</text>
</comment>
<dbReference type="AlphaFoldDB" id="A0A4V1N3H2"/>